<name>A0A5E4MYG1_9HEMI</name>
<sequence>MQARICLKNQNMKYNKTEINVTVSEASETSEPAAGGRCSPQVSLSIACTTKGAEVPKRASAANHRVGNTTANQERSTISIDAISCYERLYGLSVRKIVDVGKVLDYLMFMIFKLQMGQVNDQDYWEPAMEQILRILDNNSSKSRSFILISNFVEELKRDIGTRLQYDSINQALRVIEETTNERIRKEKRSAPPLTVATTKNHLKTNVKRTAYNRKEAEDYAIRVKSFCCDQTQTTVQELDRVKKYWIMRKLLFERFDSGILLDHESFYSVCPEVLAKHIANRCKFPNGVAVDPFCGAGGNVIQLAASCRKVIAMDIDPKKLKLARHNAGIYQCQNKIVFQEGDFFGGTTVQMANVVVTSPPWGGPEYLGREVYSFSSLCESNGGGEAIVRVAKTIAPKLALHLPRTVDKNECVAIARKLCFRKIKFEDNFISGRLNSTTVFFS</sequence>
<comment type="catalytic activity">
    <reaction evidence="5">
        <text>a 5'-end (N(2),N(7)-dimethyl 5'-triphosphoguanosine)-ribonucleoside in snRNA + S-adenosyl-L-methionine = a 5'-end (N(2),N(2),N(7)-trimethyl 5'-triphosphoguanosine)-ribonucleoside in snRNA + S-adenosyl-L-homocysteine + H(+)</text>
        <dbReference type="Rhea" id="RHEA:78479"/>
        <dbReference type="Rhea" id="RHEA-COMP:19087"/>
        <dbReference type="Rhea" id="RHEA-COMP:19089"/>
        <dbReference type="ChEBI" id="CHEBI:15378"/>
        <dbReference type="ChEBI" id="CHEBI:57856"/>
        <dbReference type="ChEBI" id="CHEBI:59789"/>
        <dbReference type="ChEBI" id="CHEBI:167623"/>
        <dbReference type="ChEBI" id="CHEBI:172880"/>
    </reaction>
    <physiologicalReaction direction="left-to-right" evidence="5">
        <dbReference type="Rhea" id="RHEA:78480"/>
    </physiologicalReaction>
</comment>
<reference evidence="8 9" key="1">
    <citation type="submission" date="2019-08" db="EMBL/GenBank/DDBJ databases">
        <authorList>
            <person name="Alioto T."/>
            <person name="Alioto T."/>
            <person name="Gomez Garrido J."/>
        </authorList>
    </citation>
    <scope>NUCLEOTIDE SEQUENCE [LARGE SCALE GENOMIC DNA]</scope>
</reference>
<evidence type="ECO:0000313" key="9">
    <source>
        <dbReference type="Proteomes" id="UP000325440"/>
    </source>
</evidence>
<dbReference type="GO" id="GO:0071164">
    <property type="term" value="F:RNA cap trimethylguanosine synthase activity"/>
    <property type="evidence" value="ECO:0007669"/>
    <property type="project" value="TreeGrafter"/>
</dbReference>
<dbReference type="Gene3D" id="3.40.50.150">
    <property type="entry name" value="Vaccinia Virus protein VP39"/>
    <property type="match status" value="1"/>
</dbReference>
<dbReference type="InterPro" id="IPR029063">
    <property type="entry name" value="SAM-dependent_MTases_sf"/>
</dbReference>
<comment type="similarity">
    <text evidence="2">Belongs to the methyltransferase superfamily. Trimethylguanosine synthase family.</text>
</comment>
<dbReference type="SUPFAM" id="SSF53335">
    <property type="entry name" value="S-adenosyl-L-methionine-dependent methyltransferases"/>
    <property type="match status" value="1"/>
</dbReference>
<dbReference type="CDD" id="cd02440">
    <property type="entry name" value="AdoMet_MTases"/>
    <property type="match status" value="1"/>
</dbReference>
<protein>
    <recommendedName>
        <fullName evidence="1">Trimethylguanosine synthase</fullName>
    </recommendedName>
    <alternativeName>
        <fullName evidence="7">Cap-specific guanine-N(2) methyltransferase</fullName>
    </alternativeName>
</protein>
<accession>A0A5E4MYG1</accession>
<comment type="catalytic activity">
    <reaction evidence="3">
        <text>a 5'-end (N(2),N(7)-dimethyl 5'-triphosphoguanosine)-ribonucleoside in snoRNA + S-adenosyl-L-methionine = a 5'-end (N(2),N(2),N(7)-trimethyl 5'-triphosphoguanosine)-ribonucleoside in snoRNA + S-adenosyl-L-homocysteine + H(+)</text>
        <dbReference type="Rhea" id="RHEA:78507"/>
        <dbReference type="Rhea" id="RHEA-COMP:19088"/>
        <dbReference type="Rhea" id="RHEA-COMP:19090"/>
        <dbReference type="ChEBI" id="CHEBI:15378"/>
        <dbReference type="ChEBI" id="CHEBI:57856"/>
        <dbReference type="ChEBI" id="CHEBI:59789"/>
        <dbReference type="ChEBI" id="CHEBI:167623"/>
        <dbReference type="ChEBI" id="CHEBI:172880"/>
    </reaction>
    <physiologicalReaction direction="left-to-right" evidence="3">
        <dbReference type="Rhea" id="RHEA:78508"/>
    </physiologicalReaction>
</comment>
<gene>
    <name evidence="8" type="ORF">CINCED_3A004234</name>
</gene>
<dbReference type="OrthoDB" id="6619622at2759"/>
<dbReference type="InterPro" id="IPR019012">
    <property type="entry name" value="RNA_cap_Gua-N2-MeTrfase"/>
</dbReference>
<dbReference type="PANTHER" id="PTHR14741:SF32">
    <property type="entry name" value="TRIMETHYLGUANOSINE SYNTHASE"/>
    <property type="match status" value="1"/>
</dbReference>
<dbReference type="EMBL" id="CABPRJ010001446">
    <property type="protein sequence ID" value="VVC37392.1"/>
    <property type="molecule type" value="Genomic_DNA"/>
</dbReference>
<evidence type="ECO:0000313" key="8">
    <source>
        <dbReference type="EMBL" id="VVC37392.1"/>
    </source>
</evidence>
<comment type="catalytic activity">
    <reaction evidence="4">
        <text>a 5'-end (N(7)-methyl 5'-triphosphoguanosine)-ribonucleoside in snoRNA + S-adenosyl-L-methionine = a 5'-end (N(2),N(7)-dimethyl 5'-triphosphoguanosine)-ribonucleoside in snoRNA + S-adenosyl-L-homocysteine + H(+)</text>
        <dbReference type="Rhea" id="RHEA:78475"/>
        <dbReference type="Rhea" id="RHEA-COMP:19086"/>
        <dbReference type="Rhea" id="RHEA-COMP:19088"/>
        <dbReference type="ChEBI" id="CHEBI:15378"/>
        <dbReference type="ChEBI" id="CHEBI:57856"/>
        <dbReference type="ChEBI" id="CHEBI:59789"/>
        <dbReference type="ChEBI" id="CHEBI:156461"/>
        <dbReference type="ChEBI" id="CHEBI:172880"/>
    </reaction>
    <physiologicalReaction direction="left-to-right" evidence="4">
        <dbReference type="Rhea" id="RHEA:78476"/>
    </physiologicalReaction>
</comment>
<evidence type="ECO:0000256" key="1">
    <source>
        <dbReference type="ARBA" id="ARBA00018517"/>
    </source>
</evidence>
<keyword evidence="9" id="KW-1185">Reference proteome</keyword>
<comment type="catalytic activity">
    <reaction evidence="6">
        <text>a 5'-end (N(7)-methyl 5'-triphosphoguanosine)-ribonucleoside in snRNA + S-adenosyl-L-methionine = a 5'-end (N(2),N(7)-dimethyl 5'-triphosphoguanosine)-ribonucleoside in snRNA + S-adenosyl-L-homocysteine + H(+)</text>
        <dbReference type="Rhea" id="RHEA:78471"/>
        <dbReference type="Rhea" id="RHEA-COMP:19085"/>
        <dbReference type="Rhea" id="RHEA-COMP:19087"/>
        <dbReference type="ChEBI" id="CHEBI:15378"/>
        <dbReference type="ChEBI" id="CHEBI:57856"/>
        <dbReference type="ChEBI" id="CHEBI:59789"/>
        <dbReference type="ChEBI" id="CHEBI:156461"/>
        <dbReference type="ChEBI" id="CHEBI:172880"/>
    </reaction>
    <physiologicalReaction direction="left-to-right" evidence="6">
        <dbReference type="Rhea" id="RHEA:78472"/>
    </physiologicalReaction>
</comment>
<evidence type="ECO:0000256" key="5">
    <source>
        <dbReference type="ARBA" id="ARBA00048763"/>
    </source>
</evidence>
<evidence type="ECO:0000256" key="2">
    <source>
        <dbReference type="ARBA" id="ARBA00025783"/>
    </source>
</evidence>
<dbReference type="AlphaFoldDB" id="A0A5E4MYG1"/>
<evidence type="ECO:0000256" key="4">
    <source>
        <dbReference type="ARBA" id="ARBA00048740"/>
    </source>
</evidence>
<keyword evidence="8" id="KW-0489">Methyltransferase</keyword>
<dbReference type="Proteomes" id="UP000325440">
    <property type="component" value="Unassembled WGS sequence"/>
</dbReference>
<evidence type="ECO:0000256" key="7">
    <source>
        <dbReference type="ARBA" id="ARBA00049790"/>
    </source>
</evidence>
<dbReference type="Pfam" id="PF09445">
    <property type="entry name" value="Methyltransf_15"/>
    <property type="match status" value="1"/>
</dbReference>
<organism evidence="8 9">
    <name type="scientific">Cinara cedri</name>
    <dbReference type="NCBI Taxonomy" id="506608"/>
    <lineage>
        <taxon>Eukaryota</taxon>
        <taxon>Metazoa</taxon>
        <taxon>Ecdysozoa</taxon>
        <taxon>Arthropoda</taxon>
        <taxon>Hexapoda</taxon>
        <taxon>Insecta</taxon>
        <taxon>Pterygota</taxon>
        <taxon>Neoptera</taxon>
        <taxon>Paraneoptera</taxon>
        <taxon>Hemiptera</taxon>
        <taxon>Sternorrhyncha</taxon>
        <taxon>Aphidomorpha</taxon>
        <taxon>Aphidoidea</taxon>
        <taxon>Aphididae</taxon>
        <taxon>Lachninae</taxon>
        <taxon>Cinara</taxon>
    </lineage>
</organism>
<evidence type="ECO:0000256" key="6">
    <source>
        <dbReference type="ARBA" id="ARBA00049075"/>
    </source>
</evidence>
<evidence type="ECO:0000256" key="3">
    <source>
        <dbReference type="ARBA" id="ARBA00047418"/>
    </source>
</evidence>
<dbReference type="GO" id="GO:0005634">
    <property type="term" value="C:nucleus"/>
    <property type="evidence" value="ECO:0007669"/>
    <property type="project" value="TreeGrafter"/>
</dbReference>
<proteinExistence type="inferred from homology"/>
<dbReference type="PANTHER" id="PTHR14741">
    <property type="entry name" value="S-ADENOSYLMETHIONINE-DEPENDENT METHYLTRANSFERASE RELATED"/>
    <property type="match status" value="1"/>
</dbReference>
<keyword evidence="8" id="KW-0808">Transferase</keyword>